<dbReference type="InterPro" id="IPR019813">
    <property type="entry name" value="Translation_initiation_fac3_CS"/>
</dbReference>
<evidence type="ECO:0000256" key="1">
    <source>
        <dbReference type="ARBA" id="ARBA00005439"/>
    </source>
</evidence>
<dbReference type="AlphaFoldDB" id="A0A292IHA5"/>
<dbReference type="PROSITE" id="PS00938">
    <property type="entry name" value="IF3"/>
    <property type="match status" value="1"/>
</dbReference>
<dbReference type="InterPro" id="IPR019815">
    <property type="entry name" value="Translation_initiation_fac_3_C"/>
</dbReference>
<keyword evidence="3 5" id="KW-0648">Protein biosynthesis</keyword>
<dbReference type="GO" id="GO:0003743">
    <property type="term" value="F:translation initiation factor activity"/>
    <property type="evidence" value="ECO:0007669"/>
    <property type="project" value="UniProtKB-UniRule"/>
</dbReference>
<evidence type="ECO:0000256" key="3">
    <source>
        <dbReference type="ARBA" id="ARBA00022917"/>
    </source>
</evidence>
<dbReference type="GO" id="GO:0043022">
    <property type="term" value="F:ribosome binding"/>
    <property type="evidence" value="ECO:0007669"/>
    <property type="project" value="TreeGrafter"/>
</dbReference>
<gene>
    <name evidence="9" type="ORF">MAMA39_01880</name>
</gene>
<feature type="domain" description="Translation initiation factor 3 N-terminal" evidence="8">
    <location>
        <begin position="26"/>
        <end position="94"/>
    </location>
</feature>
<evidence type="ECO:0000256" key="6">
    <source>
        <dbReference type="SAM" id="MobiDB-lite"/>
    </source>
</evidence>
<reference evidence="9 10" key="1">
    <citation type="journal article" date="2015" name="Clin. Infect. Dis.">
        <title>Genomic Investigations unmask Mycoplasma amphoriforme, a new respiratory pathogen.</title>
        <authorList>
            <person name="Gillespie S.H."/>
            <person name="Ling C.L."/>
            <person name="Oravcova K."/>
            <person name="Pinheiro M."/>
            <person name="Wells L."/>
            <person name="Bryant J.M."/>
            <person name="McHugh T.D."/>
            <person name="Bebear C."/>
            <person name="Webster D."/>
            <person name="Harris S.R."/>
            <person name="Seth-Smith H.M."/>
            <person name="Thomson N.R."/>
        </authorList>
    </citation>
    <scope>NUCLEOTIDE SEQUENCE [LARGE SCALE GENOMIC DNA]</scope>
    <source>
        <strain evidence="9 10">A39</strain>
    </source>
</reference>
<dbReference type="Pfam" id="PF00707">
    <property type="entry name" value="IF3_C"/>
    <property type="match status" value="1"/>
</dbReference>
<dbReference type="SUPFAM" id="SSF54364">
    <property type="entry name" value="Translation initiation factor IF3, N-terminal domain"/>
    <property type="match status" value="1"/>
</dbReference>
<comment type="function">
    <text evidence="5">IF-3 binds to the 30S ribosomal subunit and shifts the equilibrium between 70S ribosomes and their 50S and 30S subunits in favor of the free subunits, thus enhancing the availability of 30S subunits on which protein synthesis initiation begins.</text>
</comment>
<evidence type="ECO:0000259" key="7">
    <source>
        <dbReference type="Pfam" id="PF00707"/>
    </source>
</evidence>
<evidence type="ECO:0000313" key="10">
    <source>
        <dbReference type="Proteomes" id="UP000261764"/>
    </source>
</evidence>
<evidence type="ECO:0000313" key="9">
    <source>
        <dbReference type="EMBL" id="CDN40311.1"/>
    </source>
</evidence>
<keyword evidence="10" id="KW-1185">Reference proteome</keyword>
<dbReference type="EMBL" id="HG937516">
    <property type="protein sequence ID" value="CDN40311.1"/>
    <property type="molecule type" value="Genomic_DNA"/>
</dbReference>
<dbReference type="Gene3D" id="3.10.20.80">
    <property type="entry name" value="Translation initiation factor 3 (IF-3), N-terminal domain"/>
    <property type="match status" value="1"/>
</dbReference>
<feature type="domain" description="Translation initiation factor 3 C-terminal" evidence="7">
    <location>
        <begin position="102"/>
        <end position="180"/>
    </location>
</feature>
<dbReference type="GO" id="GO:0032790">
    <property type="term" value="P:ribosome disassembly"/>
    <property type="evidence" value="ECO:0007669"/>
    <property type="project" value="TreeGrafter"/>
</dbReference>
<evidence type="ECO:0000256" key="4">
    <source>
        <dbReference type="NCBIfam" id="TIGR00168"/>
    </source>
</evidence>
<comment type="subunit">
    <text evidence="5">Monomer.</text>
</comment>
<protein>
    <recommendedName>
        <fullName evidence="4 5">Translation initiation factor IF-3</fullName>
    </recommendedName>
</protein>
<name>A0A292IHA5_9MOLU</name>
<dbReference type="NCBIfam" id="TIGR00168">
    <property type="entry name" value="infC"/>
    <property type="match status" value="1"/>
</dbReference>
<dbReference type="PANTHER" id="PTHR10938:SF0">
    <property type="entry name" value="TRANSLATION INITIATION FACTOR IF-3, MITOCHONDRIAL"/>
    <property type="match status" value="1"/>
</dbReference>
<dbReference type="InterPro" id="IPR001288">
    <property type="entry name" value="Translation_initiation_fac_3"/>
</dbReference>
<dbReference type="GO" id="GO:0016020">
    <property type="term" value="C:membrane"/>
    <property type="evidence" value="ECO:0007669"/>
    <property type="project" value="TreeGrafter"/>
</dbReference>
<dbReference type="RefSeq" id="WP_343251655.1">
    <property type="nucleotide sequence ID" value="NZ_HG937516.1"/>
</dbReference>
<dbReference type="InterPro" id="IPR019814">
    <property type="entry name" value="Translation_initiation_fac_3_N"/>
</dbReference>
<comment type="similarity">
    <text evidence="1 5">Belongs to the IF-3 family.</text>
</comment>
<comment type="subcellular location">
    <subcellularLocation>
        <location evidence="5">Cytoplasm</location>
    </subcellularLocation>
</comment>
<dbReference type="Gene3D" id="3.30.110.10">
    <property type="entry name" value="Translation initiation factor 3 (IF-3), C-terminal domain"/>
    <property type="match status" value="1"/>
</dbReference>
<dbReference type="GO" id="GO:0005829">
    <property type="term" value="C:cytosol"/>
    <property type="evidence" value="ECO:0007669"/>
    <property type="project" value="TreeGrafter"/>
</dbReference>
<evidence type="ECO:0000256" key="5">
    <source>
        <dbReference type="RuleBase" id="RU000646"/>
    </source>
</evidence>
<evidence type="ECO:0000259" key="8">
    <source>
        <dbReference type="Pfam" id="PF05198"/>
    </source>
</evidence>
<dbReference type="PANTHER" id="PTHR10938">
    <property type="entry name" value="TRANSLATION INITIATION FACTOR IF-3"/>
    <property type="match status" value="1"/>
</dbReference>
<dbReference type="SUPFAM" id="SSF55200">
    <property type="entry name" value="Translation initiation factor IF3, C-terminal domain"/>
    <property type="match status" value="1"/>
</dbReference>
<feature type="region of interest" description="Disordered" evidence="6">
    <location>
        <begin position="1"/>
        <end position="22"/>
    </location>
</feature>
<evidence type="ECO:0000256" key="2">
    <source>
        <dbReference type="ARBA" id="ARBA00022540"/>
    </source>
</evidence>
<dbReference type="Pfam" id="PF05198">
    <property type="entry name" value="IF3_N"/>
    <property type="match status" value="1"/>
</dbReference>
<dbReference type="InterPro" id="IPR036788">
    <property type="entry name" value="T_IF-3_C_sf"/>
</dbReference>
<sequence>MNNNNNNKRNNNRDGNRNQRNQLPLMNNAIRYPSFVLIDENSTNLGELVRAEALRIGEQRGLDVVIISPNAKPPIAKLMDYGRYLYDQKRKKRQSKKKQTVIRVKEVNVKPTIGSHDLSWRAENAKRWLDEGFHIKFTVKAFNRMITRDEIINKLFQSFMGMIGDSGEIGKEFSRIASNMYEAMIVPNKNRKSVKATTRIDESNNHTEGGSSDAKNEN</sequence>
<dbReference type="InterPro" id="IPR036787">
    <property type="entry name" value="T_IF-3_N_sf"/>
</dbReference>
<proteinExistence type="inferred from homology"/>
<dbReference type="Proteomes" id="UP000261764">
    <property type="component" value="Chromosome I"/>
</dbReference>
<dbReference type="KEGG" id="mamp:MAMA39_01880"/>
<keyword evidence="2 5" id="KW-0396">Initiation factor</keyword>
<organism evidence="9 10">
    <name type="scientific">Mycoplasma amphoriforme A39</name>
    <dbReference type="NCBI Taxonomy" id="572419"/>
    <lineage>
        <taxon>Bacteria</taxon>
        <taxon>Bacillati</taxon>
        <taxon>Mycoplasmatota</taxon>
        <taxon>Mollicutes</taxon>
        <taxon>Mycoplasmataceae</taxon>
        <taxon>Mycoplasma</taxon>
    </lineage>
</organism>
<feature type="region of interest" description="Disordered" evidence="6">
    <location>
        <begin position="192"/>
        <end position="218"/>
    </location>
</feature>
<accession>A0A292IHA5</accession>